<dbReference type="OrthoDB" id="10255013at2759"/>
<dbReference type="GO" id="GO:0048278">
    <property type="term" value="P:vesicle docking"/>
    <property type="evidence" value="ECO:0007669"/>
    <property type="project" value="TreeGrafter"/>
</dbReference>
<dbReference type="FunFam" id="1.20.5.110:FF:000008">
    <property type="entry name" value="Syntaxin 132"/>
    <property type="match status" value="1"/>
</dbReference>
<feature type="coiled-coil region" evidence="5">
    <location>
        <begin position="30"/>
        <end position="57"/>
    </location>
</feature>
<dbReference type="EMBL" id="JABCRI010000007">
    <property type="protein sequence ID" value="KAF8403382.1"/>
    <property type="molecule type" value="Genomic_DNA"/>
</dbReference>
<evidence type="ECO:0000256" key="3">
    <source>
        <dbReference type="ARBA" id="ARBA00022927"/>
    </source>
</evidence>
<dbReference type="SMART" id="SM00397">
    <property type="entry name" value="t_SNARE"/>
    <property type="match status" value="1"/>
</dbReference>
<dbReference type="InterPro" id="IPR006011">
    <property type="entry name" value="Syntaxin_N"/>
</dbReference>
<dbReference type="GO" id="GO:0012505">
    <property type="term" value="C:endomembrane system"/>
    <property type="evidence" value="ECO:0007669"/>
    <property type="project" value="TreeGrafter"/>
</dbReference>
<dbReference type="SUPFAM" id="SSF47661">
    <property type="entry name" value="t-snare proteins"/>
    <property type="match status" value="1"/>
</dbReference>
<accession>A0A835DJX5</accession>
<reference evidence="8 9" key="1">
    <citation type="submission" date="2020-04" db="EMBL/GenBank/DDBJ databases">
        <title>Plant Genome Project.</title>
        <authorList>
            <person name="Zhang R.-G."/>
        </authorList>
    </citation>
    <scope>NUCLEOTIDE SEQUENCE [LARGE SCALE GENOMIC DNA]</scope>
    <source>
        <strain evidence="8">YNK0</strain>
        <tissue evidence="8">Leaf</tissue>
    </source>
</reference>
<dbReference type="CDD" id="cd00179">
    <property type="entry name" value="SynN"/>
    <property type="match status" value="1"/>
</dbReference>
<evidence type="ECO:0000256" key="4">
    <source>
        <dbReference type="RuleBase" id="RU003858"/>
    </source>
</evidence>
<evidence type="ECO:0000256" key="1">
    <source>
        <dbReference type="ARBA" id="ARBA00009063"/>
    </source>
</evidence>
<organism evidence="8 9">
    <name type="scientific">Tetracentron sinense</name>
    <name type="common">Spur-leaf</name>
    <dbReference type="NCBI Taxonomy" id="13715"/>
    <lineage>
        <taxon>Eukaryota</taxon>
        <taxon>Viridiplantae</taxon>
        <taxon>Streptophyta</taxon>
        <taxon>Embryophyta</taxon>
        <taxon>Tracheophyta</taxon>
        <taxon>Spermatophyta</taxon>
        <taxon>Magnoliopsida</taxon>
        <taxon>Trochodendrales</taxon>
        <taxon>Trochodendraceae</taxon>
        <taxon>Tetracentron</taxon>
    </lineage>
</organism>
<dbReference type="PANTHER" id="PTHR19957:SF80">
    <property type="entry name" value="SYNTAXIN-121"/>
    <property type="match status" value="1"/>
</dbReference>
<dbReference type="GO" id="GO:0006906">
    <property type="term" value="P:vesicle fusion"/>
    <property type="evidence" value="ECO:0007669"/>
    <property type="project" value="TreeGrafter"/>
</dbReference>
<protein>
    <recommendedName>
        <fullName evidence="7">t-SNARE coiled-coil homology domain-containing protein</fullName>
    </recommendedName>
</protein>
<sequence length="435" mass="48576">MNDLLSSSFSQFSRESDGGGVQMTSMGVNLDKFFQDVEGIKEDLKEVERVHQRLQASHEESKTLHNAKSIKDLRSRMDTDVGLALKKVKLIKARLEALDRANAANRNLPGCGPGSSTDRTRTSILSGLRKKLKDTMESFNTLRQQIGTEYKDTVGRRYFTVTGEKADERTIDILISTGESETFLQKAIQEQGRGRILDTISEIQERHDAARDMERNLLELHQVFLDMSVLVQAQGEQIDDIESQVTRASSFVRGGTQQLQRVLIKDENKVAFEEPNPFAIEGEQVAWLVTGTGYGNLMMKCIILQGVRFRVLLRGFDIFQSPAFVALSHASYRRLDLSGTGFGAEDFSTFYSMGIEVGCARRHSALELFFGTGTLTCMTGCIVVQRPGSLAGQSLLSPKNMAIRTTCTERSVKCGASRPILLLLVTERQRSHYER</sequence>
<feature type="region of interest" description="Disordered" evidence="6">
    <location>
        <begin position="1"/>
        <end position="20"/>
    </location>
</feature>
<dbReference type="GO" id="GO:0005484">
    <property type="term" value="F:SNAP receptor activity"/>
    <property type="evidence" value="ECO:0007669"/>
    <property type="project" value="InterPro"/>
</dbReference>
<evidence type="ECO:0000256" key="6">
    <source>
        <dbReference type="SAM" id="MobiDB-lite"/>
    </source>
</evidence>
<evidence type="ECO:0000256" key="2">
    <source>
        <dbReference type="ARBA" id="ARBA00022448"/>
    </source>
</evidence>
<dbReference type="PROSITE" id="PS50192">
    <property type="entry name" value="T_SNARE"/>
    <property type="match status" value="1"/>
</dbReference>
<dbReference type="CDD" id="cd15848">
    <property type="entry name" value="SNARE_syntaxin1-like"/>
    <property type="match status" value="1"/>
</dbReference>
<dbReference type="FunFam" id="1.20.58.70:FF:000003">
    <property type="entry name" value="Qa-SNARE, Sso1/Syntaxin1-type, SYP12A-group"/>
    <property type="match status" value="1"/>
</dbReference>
<keyword evidence="2" id="KW-0813">Transport</keyword>
<dbReference type="InterPro" id="IPR006012">
    <property type="entry name" value="Syntaxin/epimorphin_CS"/>
</dbReference>
<proteinExistence type="inferred from homology"/>
<keyword evidence="9" id="KW-1185">Reference proteome</keyword>
<dbReference type="InterPro" id="IPR045242">
    <property type="entry name" value="Syntaxin"/>
</dbReference>
<dbReference type="GO" id="GO:0031201">
    <property type="term" value="C:SNARE complex"/>
    <property type="evidence" value="ECO:0007669"/>
    <property type="project" value="TreeGrafter"/>
</dbReference>
<keyword evidence="3" id="KW-0653">Protein transport</keyword>
<dbReference type="InterPro" id="IPR000727">
    <property type="entry name" value="T_SNARE_dom"/>
</dbReference>
<dbReference type="GO" id="GO:0006887">
    <property type="term" value="P:exocytosis"/>
    <property type="evidence" value="ECO:0007669"/>
    <property type="project" value="TreeGrafter"/>
</dbReference>
<dbReference type="AlphaFoldDB" id="A0A835DJX5"/>
<name>A0A835DJX5_TETSI</name>
<gene>
    <name evidence="8" type="ORF">HHK36_011484</name>
</gene>
<dbReference type="Proteomes" id="UP000655225">
    <property type="component" value="Unassembled WGS sequence"/>
</dbReference>
<evidence type="ECO:0000313" key="8">
    <source>
        <dbReference type="EMBL" id="KAF8403382.1"/>
    </source>
</evidence>
<feature type="compositionally biased region" description="Low complexity" evidence="6">
    <location>
        <begin position="1"/>
        <end position="13"/>
    </location>
</feature>
<evidence type="ECO:0000259" key="7">
    <source>
        <dbReference type="PROSITE" id="PS50192"/>
    </source>
</evidence>
<comment type="caution">
    <text evidence="8">The sequence shown here is derived from an EMBL/GenBank/DDBJ whole genome shotgun (WGS) entry which is preliminary data.</text>
</comment>
<dbReference type="Pfam" id="PF00804">
    <property type="entry name" value="Syntaxin"/>
    <property type="match status" value="1"/>
</dbReference>
<dbReference type="InterPro" id="IPR010989">
    <property type="entry name" value="SNARE"/>
</dbReference>
<dbReference type="Gene3D" id="1.20.58.70">
    <property type="match status" value="1"/>
</dbReference>
<dbReference type="SMART" id="SM00503">
    <property type="entry name" value="SynN"/>
    <property type="match status" value="1"/>
</dbReference>
<keyword evidence="5" id="KW-0175">Coiled coil</keyword>
<evidence type="ECO:0000313" key="9">
    <source>
        <dbReference type="Proteomes" id="UP000655225"/>
    </source>
</evidence>
<evidence type="ECO:0000256" key="5">
    <source>
        <dbReference type="SAM" id="Coils"/>
    </source>
</evidence>
<dbReference type="GO" id="GO:0006886">
    <property type="term" value="P:intracellular protein transport"/>
    <property type="evidence" value="ECO:0007669"/>
    <property type="project" value="InterPro"/>
</dbReference>
<dbReference type="PROSITE" id="PS00914">
    <property type="entry name" value="SYNTAXIN"/>
    <property type="match status" value="1"/>
</dbReference>
<dbReference type="PANTHER" id="PTHR19957">
    <property type="entry name" value="SYNTAXIN"/>
    <property type="match status" value="1"/>
</dbReference>
<dbReference type="GO" id="GO:0000149">
    <property type="term" value="F:SNARE binding"/>
    <property type="evidence" value="ECO:0007669"/>
    <property type="project" value="TreeGrafter"/>
</dbReference>
<comment type="similarity">
    <text evidence="1 4">Belongs to the syntaxin family.</text>
</comment>
<dbReference type="GO" id="GO:0005886">
    <property type="term" value="C:plasma membrane"/>
    <property type="evidence" value="ECO:0007669"/>
    <property type="project" value="TreeGrafter"/>
</dbReference>
<feature type="domain" description="T-SNARE coiled-coil homology" evidence="7">
    <location>
        <begin position="200"/>
        <end position="262"/>
    </location>
</feature>